<accession>A0AAD1W4Z0</accession>
<feature type="region of interest" description="Disordered" evidence="1">
    <location>
        <begin position="1"/>
        <end position="55"/>
    </location>
</feature>
<dbReference type="AlphaFoldDB" id="A0AAD1W4Z0"/>
<dbReference type="EMBL" id="OW240916">
    <property type="protein sequence ID" value="CAH2293880.1"/>
    <property type="molecule type" value="Genomic_DNA"/>
</dbReference>
<feature type="non-terminal residue" evidence="2">
    <location>
        <position position="1"/>
    </location>
</feature>
<gene>
    <name evidence="2" type="ORF">PECUL_23A000082</name>
</gene>
<keyword evidence="3" id="KW-1185">Reference proteome</keyword>
<feature type="compositionally biased region" description="Basic and acidic residues" evidence="1">
    <location>
        <begin position="9"/>
        <end position="31"/>
    </location>
</feature>
<feature type="compositionally biased region" description="Polar residues" evidence="1">
    <location>
        <begin position="42"/>
        <end position="55"/>
    </location>
</feature>
<protein>
    <submittedName>
        <fullName evidence="2">Uncharacterized protein</fullName>
    </submittedName>
</protein>
<organism evidence="2 3">
    <name type="scientific">Pelobates cultripes</name>
    <name type="common">Western spadefoot toad</name>
    <dbReference type="NCBI Taxonomy" id="61616"/>
    <lineage>
        <taxon>Eukaryota</taxon>
        <taxon>Metazoa</taxon>
        <taxon>Chordata</taxon>
        <taxon>Craniata</taxon>
        <taxon>Vertebrata</taxon>
        <taxon>Euteleostomi</taxon>
        <taxon>Amphibia</taxon>
        <taxon>Batrachia</taxon>
        <taxon>Anura</taxon>
        <taxon>Pelobatoidea</taxon>
        <taxon>Pelobatidae</taxon>
        <taxon>Pelobates</taxon>
    </lineage>
</organism>
<proteinExistence type="predicted"/>
<evidence type="ECO:0000256" key="1">
    <source>
        <dbReference type="SAM" id="MobiDB-lite"/>
    </source>
</evidence>
<evidence type="ECO:0000313" key="3">
    <source>
        <dbReference type="Proteomes" id="UP001295444"/>
    </source>
</evidence>
<name>A0AAD1W4Z0_PELCU</name>
<dbReference type="Proteomes" id="UP001295444">
    <property type="component" value="Chromosome 05"/>
</dbReference>
<sequence length="67" mass="6974">SRSATPTVLRRDQADGSRRQLDAPEPERVDGRSASPGPGTAGVSNGESISAQHSGQLLGYLKTLLEA</sequence>
<evidence type="ECO:0000313" key="2">
    <source>
        <dbReference type="EMBL" id="CAH2293880.1"/>
    </source>
</evidence>
<reference evidence="2" key="1">
    <citation type="submission" date="2022-03" db="EMBL/GenBank/DDBJ databases">
        <authorList>
            <person name="Alioto T."/>
            <person name="Alioto T."/>
            <person name="Gomez Garrido J."/>
        </authorList>
    </citation>
    <scope>NUCLEOTIDE SEQUENCE</scope>
</reference>